<dbReference type="Pfam" id="PF05962">
    <property type="entry name" value="HutD"/>
    <property type="match status" value="1"/>
</dbReference>
<name>A0A0D6AZS8_RHOSU</name>
<dbReference type="InterPro" id="IPR014710">
    <property type="entry name" value="RmlC-like_jellyroll"/>
</dbReference>
<organism evidence="1 2">
    <name type="scientific">Rhodovulum sulfidophilum</name>
    <name type="common">Rhodobacter sulfidophilus</name>
    <dbReference type="NCBI Taxonomy" id="35806"/>
    <lineage>
        <taxon>Bacteria</taxon>
        <taxon>Pseudomonadati</taxon>
        <taxon>Pseudomonadota</taxon>
        <taxon>Alphaproteobacteria</taxon>
        <taxon>Rhodobacterales</taxon>
        <taxon>Paracoccaceae</taxon>
        <taxon>Rhodovulum</taxon>
    </lineage>
</organism>
<dbReference type="EMBL" id="AP014800">
    <property type="protein sequence ID" value="BAQ68413.1"/>
    <property type="molecule type" value="Genomic_DNA"/>
</dbReference>
<dbReference type="Gene3D" id="2.60.120.10">
    <property type="entry name" value="Jelly Rolls"/>
    <property type="match status" value="1"/>
</dbReference>
<evidence type="ECO:0000313" key="1">
    <source>
        <dbReference type="EMBL" id="BAQ68413.1"/>
    </source>
</evidence>
<protein>
    <recommendedName>
        <fullName evidence="3">HutD family protein</fullName>
    </recommendedName>
</protein>
<dbReference type="InterPro" id="IPR011051">
    <property type="entry name" value="RmlC_Cupin_sf"/>
</dbReference>
<dbReference type="InterPro" id="IPR010282">
    <property type="entry name" value="Uncharacterised_HutD/Ves"/>
</dbReference>
<reference evidence="1 2" key="1">
    <citation type="submission" date="2015-02" db="EMBL/GenBank/DDBJ databases">
        <title>Genome sequene of Rhodovulum sulfidophilum DSM 2351.</title>
        <authorList>
            <person name="Nagao N."/>
        </authorList>
    </citation>
    <scope>NUCLEOTIDE SEQUENCE [LARGE SCALE GENOMIC DNA]</scope>
    <source>
        <strain evidence="1 2">DSM 2351</strain>
    </source>
</reference>
<evidence type="ECO:0000313" key="2">
    <source>
        <dbReference type="Proteomes" id="UP000064912"/>
    </source>
</evidence>
<dbReference type="SUPFAM" id="SSF51182">
    <property type="entry name" value="RmlC-like cupins"/>
    <property type="match status" value="1"/>
</dbReference>
<evidence type="ECO:0008006" key="3">
    <source>
        <dbReference type="Google" id="ProtNLM"/>
    </source>
</evidence>
<dbReference type="PANTHER" id="PTHR37943:SF1">
    <property type="entry name" value="PROTEIN VES"/>
    <property type="match status" value="1"/>
</dbReference>
<dbReference type="PANTHER" id="PTHR37943">
    <property type="entry name" value="PROTEIN VES"/>
    <property type="match status" value="1"/>
</dbReference>
<sequence length="182" mass="18977">MRPIRRSDLEPRPWKNGGGLTWELAAFPEGAGFSDMLWRISLAEVGSDGPFSAFPGIDRTLTVLAGRGMILDFGAGEVKLGEDSAPLSFPGEAPVTARLSAGAILDLNVMTRRGRAAHAVHALSAGEPAPRDTRVLVARQNPVTVDGFALAPGEALMSDPGRDLGGAVGDAPMLAVSLRLVP</sequence>
<dbReference type="eggNOG" id="COG3758">
    <property type="taxonomic scope" value="Bacteria"/>
</dbReference>
<accession>A0A0D6AZS8</accession>
<dbReference type="KEGG" id="rsu:NHU_01253"/>
<dbReference type="CDD" id="cd20293">
    <property type="entry name" value="cupin_HutD_N"/>
    <property type="match status" value="1"/>
</dbReference>
<dbReference type="AlphaFoldDB" id="A0A0D6AZS8"/>
<dbReference type="Proteomes" id="UP000064912">
    <property type="component" value="Chromosome"/>
</dbReference>
<dbReference type="PATRIC" id="fig|35806.4.peg.1292"/>
<gene>
    <name evidence="1" type="ORF">NHU_01253</name>
</gene>
<proteinExistence type="predicted"/>